<keyword evidence="10" id="KW-0445">Lipid transport</keyword>
<evidence type="ECO:0000313" key="21">
    <source>
        <dbReference type="EMBL" id="KAI1239936.1"/>
    </source>
</evidence>
<dbReference type="Pfam" id="PF13193">
    <property type="entry name" value="AMP-binding_C"/>
    <property type="match status" value="1"/>
</dbReference>
<name>A0A835NJS4_9PASS</name>
<dbReference type="EC" id="6.2.1.3" evidence="14"/>
<evidence type="ECO:0000256" key="12">
    <source>
        <dbReference type="ARBA" id="ARBA00023136"/>
    </source>
</evidence>
<dbReference type="InterPro" id="IPR045851">
    <property type="entry name" value="AMP-bd_C_sf"/>
</dbReference>
<evidence type="ECO:0000256" key="1">
    <source>
        <dbReference type="ARBA" id="ARBA00004651"/>
    </source>
</evidence>
<dbReference type="InterPro" id="IPR020845">
    <property type="entry name" value="AMP-binding_CS"/>
</dbReference>
<evidence type="ECO:0000259" key="18">
    <source>
        <dbReference type="Pfam" id="PF00501"/>
    </source>
</evidence>
<feature type="non-terminal residue" evidence="20">
    <location>
        <position position="960"/>
    </location>
</feature>
<feature type="domain" description="AMP-dependent synthetase/ligase" evidence="18">
    <location>
        <begin position="408"/>
        <end position="722"/>
    </location>
</feature>
<comment type="catalytic activity">
    <reaction evidence="13">
        <text>a long-chain fatty acid + ATP + CoA = a long-chain fatty acyl-CoA + AMP + diphosphate</text>
        <dbReference type="Rhea" id="RHEA:15421"/>
        <dbReference type="ChEBI" id="CHEBI:30616"/>
        <dbReference type="ChEBI" id="CHEBI:33019"/>
        <dbReference type="ChEBI" id="CHEBI:57287"/>
        <dbReference type="ChEBI" id="CHEBI:57560"/>
        <dbReference type="ChEBI" id="CHEBI:83139"/>
        <dbReference type="ChEBI" id="CHEBI:456215"/>
        <dbReference type="EC" id="6.2.1.3"/>
    </reaction>
    <physiologicalReaction direction="left-to-right" evidence="13">
        <dbReference type="Rhea" id="RHEA:15422"/>
    </physiologicalReaction>
</comment>
<dbReference type="OrthoDB" id="288590at2759"/>
<keyword evidence="9" id="KW-1133">Transmembrane helix</keyword>
<dbReference type="EMBL" id="JADDUC020000004">
    <property type="protein sequence ID" value="KAI1239936.1"/>
    <property type="molecule type" value="Genomic_DNA"/>
</dbReference>
<evidence type="ECO:0000256" key="15">
    <source>
        <dbReference type="ARBA" id="ARBA00036527"/>
    </source>
</evidence>
<evidence type="ECO:0000256" key="14">
    <source>
        <dbReference type="ARBA" id="ARBA00026121"/>
    </source>
</evidence>
<protein>
    <recommendedName>
        <fullName evidence="14">long-chain-fatty-acid--CoA ligase</fullName>
        <ecNumber evidence="14">6.2.1.3</ecNumber>
    </recommendedName>
    <alternativeName>
        <fullName evidence="16">Long-chain-fatty-acid--CoA ligase</fullName>
    </alternativeName>
</protein>
<dbReference type="InterPro" id="IPR000873">
    <property type="entry name" value="AMP-dep_synth/lig_dom"/>
</dbReference>
<evidence type="ECO:0000259" key="19">
    <source>
        <dbReference type="Pfam" id="PF13193"/>
    </source>
</evidence>
<dbReference type="GO" id="GO:0044539">
    <property type="term" value="P:long-chain fatty acid import into cell"/>
    <property type="evidence" value="ECO:0007669"/>
    <property type="project" value="TreeGrafter"/>
</dbReference>
<dbReference type="EMBL" id="JADDUC010000149">
    <property type="protein sequence ID" value="KAG0117103.1"/>
    <property type="molecule type" value="Genomic_DNA"/>
</dbReference>
<keyword evidence="11" id="KW-0443">Lipid metabolism</keyword>
<gene>
    <name evidence="21" type="ORF">IHE44_0011375</name>
    <name evidence="20" type="ORF">IHE44_003059</name>
</gene>
<dbReference type="AlphaFoldDB" id="A0A835NJS4"/>
<dbReference type="Pfam" id="PF00501">
    <property type="entry name" value="AMP-binding"/>
    <property type="match status" value="1"/>
</dbReference>
<feature type="domain" description="AMP-binding enzyme C-terminal" evidence="19">
    <location>
        <begin position="844"/>
        <end position="920"/>
    </location>
</feature>
<comment type="catalytic activity">
    <reaction evidence="15">
        <text>a very long-chain fatty acid + ATP + CoA = a very long-chain fatty acyl-CoA + AMP + diphosphate</text>
        <dbReference type="Rhea" id="RHEA:54536"/>
        <dbReference type="ChEBI" id="CHEBI:30616"/>
        <dbReference type="ChEBI" id="CHEBI:33019"/>
        <dbReference type="ChEBI" id="CHEBI:57287"/>
        <dbReference type="ChEBI" id="CHEBI:58950"/>
        <dbReference type="ChEBI" id="CHEBI:138261"/>
        <dbReference type="ChEBI" id="CHEBI:456215"/>
    </reaction>
    <physiologicalReaction direction="left-to-right" evidence="15">
        <dbReference type="Rhea" id="RHEA:54537"/>
    </physiologicalReaction>
</comment>
<dbReference type="PROSITE" id="PS00455">
    <property type="entry name" value="AMP_BINDING"/>
    <property type="match status" value="1"/>
</dbReference>
<dbReference type="Gene3D" id="3.30.300.30">
    <property type="match status" value="1"/>
</dbReference>
<evidence type="ECO:0000313" key="20">
    <source>
        <dbReference type="EMBL" id="KAG0117103.1"/>
    </source>
</evidence>
<evidence type="ECO:0000256" key="6">
    <source>
        <dbReference type="ARBA" id="ARBA00022692"/>
    </source>
</evidence>
<accession>A0A835NJS4</accession>
<dbReference type="FunFam" id="3.40.50.12780:FF:000005">
    <property type="entry name" value="Solute carrier family 27 member 6"/>
    <property type="match status" value="1"/>
</dbReference>
<keyword evidence="6" id="KW-0812">Transmembrane</keyword>
<keyword evidence="12" id="KW-0472">Membrane</keyword>
<dbReference type="GO" id="GO:0005886">
    <property type="term" value="C:plasma membrane"/>
    <property type="evidence" value="ECO:0007669"/>
    <property type="project" value="UniProtKB-SubCell"/>
</dbReference>
<evidence type="ECO:0000256" key="2">
    <source>
        <dbReference type="ARBA" id="ARBA00006432"/>
    </source>
</evidence>
<dbReference type="FunFam" id="3.30.300.30:FF:000002">
    <property type="entry name" value="Long-chain fatty acid transport protein 1"/>
    <property type="match status" value="1"/>
</dbReference>
<proteinExistence type="inferred from homology"/>
<keyword evidence="8" id="KW-0276">Fatty acid metabolism</keyword>
<evidence type="ECO:0000256" key="16">
    <source>
        <dbReference type="ARBA" id="ARBA00041297"/>
    </source>
</evidence>
<evidence type="ECO:0000256" key="3">
    <source>
        <dbReference type="ARBA" id="ARBA00022448"/>
    </source>
</evidence>
<keyword evidence="3" id="KW-0813">Transport</keyword>
<evidence type="ECO:0000256" key="4">
    <source>
        <dbReference type="ARBA" id="ARBA00022475"/>
    </source>
</evidence>
<dbReference type="InterPro" id="IPR042099">
    <property type="entry name" value="ANL_N_sf"/>
</dbReference>
<feature type="non-terminal residue" evidence="20">
    <location>
        <position position="1"/>
    </location>
</feature>
<dbReference type="Gene3D" id="3.40.50.12780">
    <property type="entry name" value="N-terminal domain of ligase-like"/>
    <property type="match status" value="1"/>
</dbReference>
<evidence type="ECO:0000256" key="11">
    <source>
        <dbReference type="ARBA" id="ARBA00023098"/>
    </source>
</evidence>
<dbReference type="SUPFAM" id="SSF56801">
    <property type="entry name" value="Acetyl-CoA synthetase-like"/>
    <property type="match status" value="1"/>
</dbReference>
<evidence type="ECO:0000256" key="7">
    <source>
        <dbReference type="ARBA" id="ARBA00022741"/>
    </source>
</evidence>
<comment type="catalytic activity">
    <reaction evidence="17">
        <text>tetracosanoate + ATP + CoA = tetracosanoyl-CoA + AMP + diphosphate</text>
        <dbReference type="Rhea" id="RHEA:33639"/>
        <dbReference type="ChEBI" id="CHEBI:30616"/>
        <dbReference type="ChEBI" id="CHEBI:31014"/>
        <dbReference type="ChEBI" id="CHEBI:33019"/>
        <dbReference type="ChEBI" id="CHEBI:57287"/>
        <dbReference type="ChEBI" id="CHEBI:65052"/>
        <dbReference type="ChEBI" id="CHEBI:456215"/>
    </reaction>
    <physiologicalReaction direction="left-to-right" evidence="17">
        <dbReference type="Rhea" id="RHEA:33640"/>
    </physiologicalReaction>
</comment>
<evidence type="ECO:0000256" key="10">
    <source>
        <dbReference type="ARBA" id="ARBA00023055"/>
    </source>
</evidence>
<evidence type="ECO:0000256" key="13">
    <source>
        <dbReference type="ARBA" id="ARBA00024484"/>
    </source>
</evidence>
<keyword evidence="7" id="KW-0547">Nucleotide-binding</keyword>
<evidence type="ECO:0000256" key="9">
    <source>
        <dbReference type="ARBA" id="ARBA00022989"/>
    </source>
</evidence>
<evidence type="ECO:0000256" key="17">
    <source>
        <dbReference type="ARBA" id="ARBA00048666"/>
    </source>
</evidence>
<comment type="similarity">
    <text evidence="2">Belongs to the ATP-dependent AMP-binding enzyme family.</text>
</comment>
<dbReference type="GO" id="GO:0005324">
    <property type="term" value="F:long-chain fatty acid transmembrane transporter activity"/>
    <property type="evidence" value="ECO:0007669"/>
    <property type="project" value="TreeGrafter"/>
</dbReference>
<evidence type="ECO:0000256" key="5">
    <source>
        <dbReference type="ARBA" id="ARBA00022598"/>
    </source>
</evidence>
<evidence type="ECO:0000256" key="8">
    <source>
        <dbReference type="ARBA" id="ARBA00022832"/>
    </source>
</evidence>
<keyword evidence="22" id="KW-1185">Reference proteome</keyword>
<sequence>VNVANVMLHFPKVQQMCSADPIPAPPSLSHLRALQEGVDFQLPWQHSGKHCFFMAQAILYWEVKAALVRTHPRKSSMLRRRLAPVAHAHEKHGGTSPADQTYNHFNRAVERQRHTLSEDTPKCLSVQRQIHRRNFLSLDRFRQLRHPGVLSAAECDTHCYYTQQLPASHSSHHSTAVQSMTMELGNCYPTCLDSWDTAAYPCILQQAESKPKCPLCTTEILSIVCSVQVQVDHDFEEHVVTPSAVSSVVGHQAGGPAAHRPAVAAQQPVEYHLPPVSCRFSLKNHMARFVGNLTNVAVQQCSRKAHLEGSHVAEEQEGRSWMSPLLLPHRDVRHLRELGHEGTEANTMLCPWLSTVAGGIVVLCVSLKIFLPYFWEDLIYFLRRKRSKTTVKKWAKNGILSLIDLFMQTVEKNPHKPFLNYEGTVYTYQDVDRRSNRVAQAFLRYGNLKKGDTVALLMGNGPDFIHVWFGLAKLGFIVAFLNINIHSRSLLHCINTCAAKALVIGEDCLGSIEKEFIWNLLENNVAVWLMSTSPPCQYVHTLPDKLDKVSDNPVPSHLRAVTDTRNTALYIFTSGSTGLPKAAIITHLRTLVVSLVFTQCGAISQDIMYVTLPLYHISASLLGIGGCIQLGATCVLKKKFSARQFWNDCRKYNVTMFLYIGELCRYLCNQACKEDDRVHEVRIALGNGIRPSVWKEFLMRFGPIKIFEFYGSTEGNLSFLNYTNKIGAVGRVGIFSKFLHSFELLKYDVWKQELTKDENGRCNKAPIGKPGLLVFQVTEDAPFSGYAGNKEASEKKLLRNVFVEGDVYLDTGDLLVMDEDGFLYFSDRVGDTFRWKGENVATLEVAEIIGMMDFVQEVNIYGVSVKNYEGRTGMAAIVLKRYHAFNGERLYKHVEDFLPSYAQPRFVRIMDVMQITATFKHQKIHLANEGFNPEIISEPLYFKYEPAHSYIPLTREIYQK</sequence>
<dbReference type="GO" id="GO:0005789">
    <property type="term" value="C:endoplasmic reticulum membrane"/>
    <property type="evidence" value="ECO:0007669"/>
    <property type="project" value="TreeGrafter"/>
</dbReference>
<evidence type="ECO:0000313" key="22">
    <source>
        <dbReference type="Proteomes" id="UP000618051"/>
    </source>
</evidence>
<keyword evidence="5" id="KW-0436">Ligase</keyword>
<comment type="subcellular location">
    <subcellularLocation>
        <location evidence="1">Cell membrane</location>
        <topology evidence="1">Multi-pass membrane protein</topology>
    </subcellularLocation>
</comment>
<comment type="caution">
    <text evidence="20">The sequence shown here is derived from an EMBL/GenBank/DDBJ whole genome shotgun (WGS) entry which is preliminary data.</text>
</comment>
<reference evidence="21 22" key="2">
    <citation type="journal article" date="2021" name="J. Hered.">
        <title>Feather Gene Expression Elucidates the Developmental Basis of Plumage Iridescence in African Starlings.</title>
        <authorList>
            <person name="Rubenstein D.R."/>
            <person name="Corvelo A."/>
            <person name="MacManes M.D."/>
            <person name="Maia R."/>
            <person name="Narzisi G."/>
            <person name="Rousaki A."/>
            <person name="Vandenabeele P."/>
            <person name="Shawkey M.D."/>
            <person name="Solomon J."/>
        </authorList>
    </citation>
    <scope>NUCLEOTIDE SEQUENCE [LARGE SCALE GENOMIC DNA]</scope>
    <source>
        <strain evidence="21">SS15</strain>
    </source>
</reference>
<reference evidence="20" key="1">
    <citation type="submission" date="2020-10" db="EMBL/GenBank/DDBJ databases">
        <title>Feather gene expression reveals the developmental basis of iridescence in African starlings.</title>
        <authorList>
            <person name="Rubenstein D.R."/>
        </authorList>
    </citation>
    <scope>NUCLEOTIDE SEQUENCE</scope>
    <source>
        <strain evidence="20">SS15</strain>
        <tissue evidence="20">Liver</tissue>
    </source>
</reference>
<dbReference type="Proteomes" id="UP000618051">
    <property type="component" value="Unassembled WGS sequence"/>
</dbReference>
<dbReference type="InterPro" id="IPR025110">
    <property type="entry name" value="AMP-bd_C"/>
</dbReference>
<keyword evidence="4" id="KW-1003">Cell membrane</keyword>
<dbReference type="GO" id="GO:0004467">
    <property type="term" value="F:long-chain fatty acid-CoA ligase activity"/>
    <property type="evidence" value="ECO:0007669"/>
    <property type="project" value="UniProtKB-EC"/>
</dbReference>
<organism evidence="20">
    <name type="scientific">Lamprotornis superbus</name>
    <dbReference type="NCBI Taxonomy" id="245042"/>
    <lineage>
        <taxon>Eukaryota</taxon>
        <taxon>Metazoa</taxon>
        <taxon>Chordata</taxon>
        <taxon>Craniata</taxon>
        <taxon>Vertebrata</taxon>
        <taxon>Euteleostomi</taxon>
        <taxon>Archelosauria</taxon>
        <taxon>Archosauria</taxon>
        <taxon>Dinosauria</taxon>
        <taxon>Saurischia</taxon>
        <taxon>Theropoda</taxon>
        <taxon>Coelurosauria</taxon>
        <taxon>Aves</taxon>
        <taxon>Neognathae</taxon>
        <taxon>Neoaves</taxon>
        <taxon>Telluraves</taxon>
        <taxon>Australaves</taxon>
        <taxon>Passeriformes</taxon>
        <taxon>Sturnidae</taxon>
        <taxon>Lamprotornis</taxon>
    </lineage>
</organism>
<dbReference type="PANTHER" id="PTHR43107:SF10">
    <property type="entry name" value="LONG-CHAIN FATTY ACID TRANSPORT PROTEIN 6"/>
    <property type="match status" value="1"/>
</dbReference>
<reference evidence="21" key="3">
    <citation type="submission" date="2022-01" db="EMBL/GenBank/DDBJ databases">
        <authorList>
            <person name="Rubenstein D.R."/>
        </authorList>
    </citation>
    <scope>NUCLEOTIDE SEQUENCE</scope>
    <source>
        <strain evidence="21">SS15</strain>
        <tissue evidence="21">Liver</tissue>
    </source>
</reference>
<dbReference type="GO" id="GO:0000166">
    <property type="term" value="F:nucleotide binding"/>
    <property type="evidence" value="ECO:0007669"/>
    <property type="project" value="UniProtKB-KW"/>
</dbReference>
<dbReference type="PANTHER" id="PTHR43107">
    <property type="entry name" value="LONG-CHAIN FATTY ACID TRANSPORT PROTEIN"/>
    <property type="match status" value="1"/>
</dbReference>